<protein>
    <submittedName>
        <fullName evidence="1">Uncharacterized protein</fullName>
    </submittedName>
</protein>
<dbReference type="Proteomes" id="UP000827092">
    <property type="component" value="Unassembled WGS sequence"/>
</dbReference>
<evidence type="ECO:0000313" key="2">
    <source>
        <dbReference type="Proteomes" id="UP000827092"/>
    </source>
</evidence>
<reference evidence="1 2" key="1">
    <citation type="journal article" date="2022" name="Nat. Ecol. Evol.">
        <title>A masculinizing supergene underlies an exaggerated male reproductive morph in a spider.</title>
        <authorList>
            <person name="Hendrickx F."/>
            <person name="De Corte Z."/>
            <person name="Sonet G."/>
            <person name="Van Belleghem S.M."/>
            <person name="Kostlbacher S."/>
            <person name="Vangestel C."/>
        </authorList>
    </citation>
    <scope>NUCLEOTIDE SEQUENCE [LARGE SCALE GENOMIC DNA]</scope>
    <source>
        <strain evidence="1">W744_W776</strain>
    </source>
</reference>
<evidence type="ECO:0000313" key="1">
    <source>
        <dbReference type="EMBL" id="KAG8188923.1"/>
    </source>
</evidence>
<dbReference type="EMBL" id="JAFNEN010000227">
    <property type="protein sequence ID" value="KAG8188923.1"/>
    <property type="molecule type" value="Genomic_DNA"/>
</dbReference>
<organism evidence="1 2">
    <name type="scientific">Oedothorax gibbosus</name>
    <dbReference type="NCBI Taxonomy" id="931172"/>
    <lineage>
        <taxon>Eukaryota</taxon>
        <taxon>Metazoa</taxon>
        <taxon>Ecdysozoa</taxon>
        <taxon>Arthropoda</taxon>
        <taxon>Chelicerata</taxon>
        <taxon>Arachnida</taxon>
        <taxon>Araneae</taxon>
        <taxon>Araneomorphae</taxon>
        <taxon>Entelegynae</taxon>
        <taxon>Araneoidea</taxon>
        <taxon>Linyphiidae</taxon>
        <taxon>Erigoninae</taxon>
        <taxon>Oedothorax</taxon>
    </lineage>
</organism>
<sequence length="87" mass="9881">MKAGVHLGCRESFRAHGASHDRAVYVVCGIYYQKGLTPENVPKDSRRESHDNIPKVKARDEHVIMKLSWSTGSIWKTIESSRTDLIE</sequence>
<comment type="caution">
    <text evidence="1">The sequence shown here is derived from an EMBL/GenBank/DDBJ whole genome shotgun (WGS) entry which is preliminary data.</text>
</comment>
<name>A0AAV6UZ36_9ARAC</name>
<accession>A0AAV6UZ36</accession>
<gene>
    <name evidence="1" type="ORF">JTE90_014975</name>
</gene>
<dbReference type="AlphaFoldDB" id="A0AAV6UZ36"/>
<keyword evidence="2" id="KW-1185">Reference proteome</keyword>
<proteinExistence type="predicted"/>